<evidence type="ECO:0000256" key="4">
    <source>
        <dbReference type="ARBA" id="ARBA00022475"/>
    </source>
</evidence>
<keyword evidence="9" id="KW-0472">Membrane</keyword>
<feature type="domain" description="GspL cytoplasmic actin-ATPase-like" evidence="11">
    <location>
        <begin position="38"/>
        <end position="230"/>
    </location>
</feature>
<dbReference type="STRING" id="498211.CJA_3324"/>
<dbReference type="PIRSF" id="PIRSF015761">
    <property type="entry name" value="Protein_L"/>
    <property type="match status" value="1"/>
</dbReference>
<evidence type="ECO:0000313" key="14">
    <source>
        <dbReference type="Proteomes" id="UP000001036"/>
    </source>
</evidence>
<dbReference type="InterPro" id="IPR043129">
    <property type="entry name" value="ATPase_NBD"/>
</dbReference>
<dbReference type="SUPFAM" id="SSF53067">
    <property type="entry name" value="Actin-like ATPase domain"/>
    <property type="match status" value="1"/>
</dbReference>
<dbReference type="GO" id="GO:0015627">
    <property type="term" value="C:type II protein secretion system complex"/>
    <property type="evidence" value="ECO:0007669"/>
    <property type="project" value="InterPro"/>
</dbReference>
<dbReference type="GO" id="GO:0009276">
    <property type="term" value="C:Gram-negative-bacterium-type cell wall"/>
    <property type="evidence" value="ECO:0007669"/>
    <property type="project" value="InterPro"/>
</dbReference>
<name>B3PF10_CELJU</name>
<evidence type="ECO:0000313" key="13">
    <source>
        <dbReference type="EMBL" id="ACE82842.1"/>
    </source>
</evidence>
<dbReference type="KEGG" id="cja:CJA_3324"/>
<dbReference type="InterPro" id="IPR025691">
    <property type="entry name" value="GspL_pp_dom"/>
</dbReference>
<feature type="domain" description="GspL periplasmic" evidence="12">
    <location>
        <begin position="271"/>
        <end position="421"/>
    </location>
</feature>
<dbReference type="AlphaFoldDB" id="B3PF10"/>
<reference evidence="13 14" key="1">
    <citation type="journal article" date="2008" name="J. Bacteriol.">
        <title>Insights into plant cell wall degradation from the genome sequence of the soil bacterium Cellvibrio japonicus.</title>
        <authorList>
            <person name="Deboy R.T."/>
            <person name="Mongodin E.F."/>
            <person name="Fouts D.E."/>
            <person name="Tailford L.E."/>
            <person name="Khouri H."/>
            <person name="Emerson J.B."/>
            <person name="Mohamoud Y."/>
            <person name="Watkins K."/>
            <person name="Henrissat B."/>
            <person name="Gilbert H.J."/>
            <person name="Nelson K.E."/>
        </authorList>
    </citation>
    <scope>NUCLEOTIDE SEQUENCE [LARGE SCALE GENOMIC DNA]</scope>
    <source>
        <strain evidence="13 14">Ueda107</strain>
    </source>
</reference>
<dbReference type="GO" id="GO:0005886">
    <property type="term" value="C:plasma membrane"/>
    <property type="evidence" value="ECO:0007669"/>
    <property type="project" value="UniProtKB-SubCell"/>
</dbReference>
<dbReference type="Pfam" id="PF12693">
    <property type="entry name" value="GspL_C"/>
    <property type="match status" value="1"/>
</dbReference>
<evidence type="ECO:0000259" key="12">
    <source>
        <dbReference type="Pfam" id="PF12693"/>
    </source>
</evidence>
<evidence type="ECO:0000256" key="10">
    <source>
        <dbReference type="PIRNR" id="PIRNR015761"/>
    </source>
</evidence>
<dbReference type="Proteomes" id="UP000001036">
    <property type="component" value="Chromosome"/>
</dbReference>
<dbReference type="Pfam" id="PF05134">
    <property type="entry name" value="T2SSL"/>
    <property type="match status" value="1"/>
</dbReference>
<proteinExistence type="inferred from homology"/>
<evidence type="ECO:0000256" key="8">
    <source>
        <dbReference type="ARBA" id="ARBA00022989"/>
    </source>
</evidence>
<dbReference type="CDD" id="cd24017">
    <property type="entry name" value="ASKHA_T2SSL_N"/>
    <property type="match status" value="1"/>
</dbReference>
<evidence type="ECO:0000256" key="2">
    <source>
        <dbReference type="ARBA" id="ARBA00005318"/>
    </source>
</evidence>
<accession>B3PF10</accession>
<evidence type="ECO:0000259" key="11">
    <source>
        <dbReference type="Pfam" id="PF05134"/>
    </source>
</evidence>
<keyword evidence="5" id="KW-0997">Cell inner membrane</keyword>
<evidence type="ECO:0000256" key="6">
    <source>
        <dbReference type="ARBA" id="ARBA00022692"/>
    </source>
</evidence>
<keyword evidence="7 10" id="KW-0653">Protein transport</keyword>
<keyword evidence="4" id="KW-1003">Cell membrane</keyword>
<evidence type="ECO:0000256" key="1">
    <source>
        <dbReference type="ARBA" id="ARBA00004377"/>
    </source>
</evidence>
<protein>
    <recommendedName>
        <fullName evidence="10">Type II secretion system protein L</fullName>
        <shortName evidence="10">T2SS protein L</shortName>
    </recommendedName>
</protein>
<dbReference type="EMBL" id="CP000934">
    <property type="protein sequence ID" value="ACE82842.1"/>
    <property type="molecule type" value="Genomic_DNA"/>
</dbReference>
<keyword evidence="8" id="KW-1133">Transmembrane helix</keyword>
<comment type="similarity">
    <text evidence="2 10">Belongs to the GSP L family.</text>
</comment>
<evidence type="ECO:0000256" key="9">
    <source>
        <dbReference type="ARBA" id="ARBA00023136"/>
    </source>
</evidence>
<dbReference type="OrthoDB" id="7011844at2"/>
<dbReference type="eggNOG" id="COG3297">
    <property type="taxonomic scope" value="Bacteria"/>
</dbReference>
<dbReference type="GO" id="GO:0015628">
    <property type="term" value="P:protein secretion by the type II secretion system"/>
    <property type="evidence" value="ECO:0007669"/>
    <property type="project" value="InterPro"/>
</dbReference>
<comment type="function">
    <text evidence="10">Inner membrane component of the type II secretion system required for the energy-dependent secretion of extracellular factors such as proteases and toxins from the periplasm.</text>
</comment>
<dbReference type="HOGENOM" id="CLU_041016_2_0_6"/>
<dbReference type="Gene3D" id="3.30.1360.100">
    <property type="entry name" value="General secretion pathway protein M, EpsM"/>
    <property type="match status" value="1"/>
</dbReference>
<keyword evidence="6" id="KW-0812">Transmembrane</keyword>
<dbReference type="NCBIfam" id="TIGR01709">
    <property type="entry name" value="typeII_sec_gspL"/>
    <property type="match status" value="1"/>
</dbReference>
<dbReference type="Gene3D" id="3.30.420.380">
    <property type="match status" value="1"/>
</dbReference>
<keyword evidence="14" id="KW-1185">Reference proteome</keyword>
<keyword evidence="3 10" id="KW-0813">Transport</keyword>
<comment type="subcellular location">
    <subcellularLocation>
        <location evidence="1">Cell inner membrane</location>
        <topology evidence="1">Single-pass membrane protein</topology>
    </subcellularLocation>
</comment>
<organism evidence="13 14">
    <name type="scientific">Cellvibrio japonicus (strain Ueda107)</name>
    <name type="common">Pseudomonas fluorescens subsp. cellulosa</name>
    <dbReference type="NCBI Taxonomy" id="498211"/>
    <lineage>
        <taxon>Bacteria</taxon>
        <taxon>Pseudomonadati</taxon>
        <taxon>Pseudomonadota</taxon>
        <taxon>Gammaproteobacteria</taxon>
        <taxon>Cellvibrionales</taxon>
        <taxon>Cellvibrionaceae</taxon>
        <taxon>Cellvibrio</taxon>
    </lineage>
</organism>
<dbReference type="InterPro" id="IPR024230">
    <property type="entry name" value="GspL_cyto_dom"/>
</dbReference>
<evidence type="ECO:0000256" key="5">
    <source>
        <dbReference type="ARBA" id="ARBA00022519"/>
    </source>
</evidence>
<dbReference type="InterPro" id="IPR007812">
    <property type="entry name" value="T2SS_protein-GspL"/>
</dbReference>
<evidence type="ECO:0000256" key="7">
    <source>
        <dbReference type="ARBA" id="ARBA00022927"/>
    </source>
</evidence>
<sequence length="424" mass="46487">MSMQLVLSITTSEDGKGLGDFFRWCWLGADGQANADSGDRDALRTAILQDANPKSAWLIVPGSRVATRALEYSDKEKKHLRNLLPYQLEDTVIGDVEDFHFALSTPRDGHVTLAYTDKNWLHMVFAELASLGLEITRCWSAPMTLPLVKAEDTDSGAPDQAIAEHWTLGLYQGQLLLRHNAYQGFSASSSYAPLALQLLLNQRESSDLPALHLRAASEAELDSLRGLLPSMLQGQIASQQIADEWALDFGTNTIDLCQADFSQRLPVERWWKLWKSVAIFAGVCLLVYFSTALFEIRKLGKENLAIRQDIEAAARLAIPQGRIVDAEKQLTGLLRQMEPAQASGSVMTLLAKTLPQIAALSSVQIKGVAYSSETGELNINIQADSFSTFETLSSNIQAQGLAAELLSANVQGNVQTARLKVSKQ</sequence>
<gene>
    <name evidence="13" type="primary">gspL</name>
    <name evidence="13" type="ordered locus">CJA_3324</name>
</gene>
<dbReference type="RefSeq" id="WP_012488900.1">
    <property type="nucleotide sequence ID" value="NC_010995.1"/>
</dbReference>
<evidence type="ECO:0000256" key="3">
    <source>
        <dbReference type="ARBA" id="ARBA00022448"/>
    </source>
</evidence>